<dbReference type="Proteomes" id="UP001246858">
    <property type="component" value="Unassembled WGS sequence"/>
</dbReference>
<accession>A0ACC6KYH9</accession>
<reference evidence="1" key="1">
    <citation type="submission" date="2023-07" db="EMBL/GenBank/DDBJ databases">
        <title>Sorghum-associated microbial communities from plants grown in Nebraska, USA.</title>
        <authorList>
            <person name="Schachtman D."/>
        </authorList>
    </citation>
    <scope>NUCLEOTIDE SEQUENCE</scope>
    <source>
        <strain evidence="1">2697</strain>
    </source>
</reference>
<comment type="caution">
    <text evidence="1">The sequence shown here is derived from an EMBL/GenBank/DDBJ whole genome shotgun (WGS) entry which is preliminary data.</text>
</comment>
<name>A0ACC6KYH9_9SPHI</name>
<sequence length="347" mass="39566">MAEDIFFKLLSRQLAGEATEKELQQLKKMIDADPDLKKVYLSFHAAEKERSEEELSKAEQAFALHSLKMHLHVPAAPARHLGMGKNRQRILLTSAALLLIFTIFLLLLSPLGNNTALKSQVVTKKGSKTMVKLPDGSSVWVNADSRLQYADNFKGKLREVWLDGEAFFDVKKDPEHPFVIHTDKINIKVLGTSFNVKSYPKDQVIETSLIRGRIEVSFNDRPSENIILRPNEKLTVRKDQSEPDNAGTENTPKIKLDNLLRLNAQSQLVETAWMDNKIAFSNCPMSDIAAMLERRFDISVEFKNQEVMKYRYTGIFNEESINDILKIMKITKPFNYKLNGKKLTITN</sequence>
<organism evidence="1 2">
    <name type="scientific">Pedobacter africanus</name>
    <dbReference type="NCBI Taxonomy" id="151894"/>
    <lineage>
        <taxon>Bacteria</taxon>
        <taxon>Pseudomonadati</taxon>
        <taxon>Bacteroidota</taxon>
        <taxon>Sphingobacteriia</taxon>
        <taxon>Sphingobacteriales</taxon>
        <taxon>Sphingobacteriaceae</taxon>
        <taxon>Pedobacter</taxon>
    </lineage>
</organism>
<evidence type="ECO:0000313" key="2">
    <source>
        <dbReference type="Proteomes" id="UP001246858"/>
    </source>
</evidence>
<proteinExistence type="predicted"/>
<dbReference type="EMBL" id="JAVDTF010000002">
    <property type="protein sequence ID" value="MDR6784309.1"/>
    <property type="molecule type" value="Genomic_DNA"/>
</dbReference>
<gene>
    <name evidence="1" type="ORF">J2X78_002874</name>
</gene>
<evidence type="ECO:0000313" key="1">
    <source>
        <dbReference type="EMBL" id="MDR6784309.1"/>
    </source>
</evidence>
<keyword evidence="2" id="KW-1185">Reference proteome</keyword>
<protein>
    <submittedName>
        <fullName evidence="1">Ferric-dicitrate binding protein FerR (Iron transport regulator)</fullName>
    </submittedName>
</protein>